<proteinExistence type="predicted"/>
<sequence length="124" mass="14320">MVDVGSKSATNGCIGRITLEAYTRNRYPFNPFFLSKLKEDKIFNSNSFVELQEQDGNFGSKNPKSSQKDTSLKLLPFDDEQGYANPRNVVDLDVDELDDDIDIDNLPFIVGDRKYWFWDLWGRL</sequence>
<accession>A0A5J5BCZ6</accession>
<dbReference type="Proteomes" id="UP000325577">
    <property type="component" value="Linkage Group LG13"/>
</dbReference>
<organism evidence="1 2">
    <name type="scientific">Nyssa sinensis</name>
    <dbReference type="NCBI Taxonomy" id="561372"/>
    <lineage>
        <taxon>Eukaryota</taxon>
        <taxon>Viridiplantae</taxon>
        <taxon>Streptophyta</taxon>
        <taxon>Embryophyta</taxon>
        <taxon>Tracheophyta</taxon>
        <taxon>Spermatophyta</taxon>
        <taxon>Magnoliopsida</taxon>
        <taxon>eudicotyledons</taxon>
        <taxon>Gunneridae</taxon>
        <taxon>Pentapetalae</taxon>
        <taxon>asterids</taxon>
        <taxon>Cornales</taxon>
        <taxon>Nyssaceae</taxon>
        <taxon>Nyssa</taxon>
    </lineage>
</organism>
<evidence type="ECO:0000313" key="1">
    <source>
        <dbReference type="EMBL" id="KAA8540518.1"/>
    </source>
</evidence>
<keyword evidence="2" id="KW-1185">Reference proteome</keyword>
<evidence type="ECO:0000313" key="2">
    <source>
        <dbReference type="Proteomes" id="UP000325577"/>
    </source>
</evidence>
<gene>
    <name evidence="1" type="ORF">F0562_024563</name>
</gene>
<dbReference type="AlphaFoldDB" id="A0A5J5BCZ6"/>
<dbReference type="EMBL" id="CM018036">
    <property type="protein sequence ID" value="KAA8540518.1"/>
    <property type="molecule type" value="Genomic_DNA"/>
</dbReference>
<name>A0A5J5BCZ6_9ASTE</name>
<protein>
    <submittedName>
        <fullName evidence="1">Uncharacterized protein</fullName>
    </submittedName>
</protein>
<reference evidence="1 2" key="1">
    <citation type="submission" date="2019-09" db="EMBL/GenBank/DDBJ databases">
        <title>A chromosome-level genome assembly of the Chinese tupelo Nyssa sinensis.</title>
        <authorList>
            <person name="Yang X."/>
            <person name="Kang M."/>
            <person name="Yang Y."/>
            <person name="Xiong H."/>
            <person name="Wang M."/>
            <person name="Zhang Z."/>
            <person name="Wang Z."/>
            <person name="Wu H."/>
            <person name="Ma T."/>
            <person name="Liu J."/>
            <person name="Xi Z."/>
        </authorList>
    </citation>
    <scope>NUCLEOTIDE SEQUENCE [LARGE SCALE GENOMIC DNA]</scope>
    <source>
        <strain evidence="1">J267</strain>
        <tissue evidence="1">Leaf</tissue>
    </source>
</reference>